<organism evidence="2 3">
    <name type="scientific">Endozoicomonas montiporae CL-33</name>
    <dbReference type="NCBI Taxonomy" id="570277"/>
    <lineage>
        <taxon>Bacteria</taxon>
        <taxon>Pseudomonadati</taxon>
        <taxon>Pseudomonadota</taxon>
        <taxon>Gammaproteobacteria</taxon>
        <taxon>Oceanospirillales</taxon>
        <taxon>Endozoicomonadaceae</taxon>
        <taxon>Endozoicomonas</taxon>
    </lineage>
</organism>
<reference evidence="2 3" key="1">
    <citation type="journal article" date="2016" name="Front. Microbiol.">
        <title>Genomic Insight into the Host-Endosymbiont Relationship of Endozoicomonas montiporae CL-33(T) with its Coral Host.</title>
        <authorList>
            <person name="Ding J.-Y."/>
            <person name="Shiu J.-H."/>
            <person name="Chen W.-M."/>
            <person name="Chiang Y.-R."/>
            <person name="Tang S.-L."/>
        </authorList>
    </citation>
    <scope>NUCLEOTIDE SEQUENCE [LARGE SCALE GENOMIC DNA]</scope>
    <source>
        <strain evidence="2 3">CL-33</strain>
    </source>
</reference>
<keyword evidence="1" id="KW-0812">Transmembrane</keyword>
<evidence type="ECO:0000256" key="1">
    <source>
        <dbReference type="SAM" id="Phobius"/>
    </source>
</evidence>
<dbReference type="KEGG" id="emp:EZMO1_3852"/>
<evidence type="ECO:0000313" key="3">
    <source>
        <dbReference type="Proteomes" id="UP000071065"/>
    </source>
</evidence>
<feature type="transmembrane region" description="Helical" evidence="1">
    <location>
        <begin position="22"/>
        <end position="45"/>
    </location>
</feature>
<dbReference type="Proteomes" id="UP000071065">
    <property type="component" value="Chromosome"/>
</dbReference>
<name>A0A142BGB8_9GAMM</name>
<keyword evidence="1" id="KW-1133">Transmembrane helix</keyword>
<dbReference type="EMBL" id="CP013251">
    <property type="protein sequence ID" value="AMO57794.1"/>
    <property type="molecule type" value="Genomic_DNA"/>
</dbReference>
<dbReference type="STRING" id="570277.EZMO1_3852"/>
<sequence length="78" mass="8860">MFLMECVLFTRQTDWQSAPVKVVFAEFIVLIRFVGIFTSLSALYIHPAYLPSRCELWKLLGHNGGIKEPLSKTKDAVS</sequence>
<dbReference type="AlphaFoldDB" id="A0A142BGB8"/>
<gene>
    <name evidence="2" type="ORF">EZMO1_3852</name>
</gene>
<dbReference type="PATRIC" id="fig|570277.3.peg.4145"/>
<accession>A0A142BGB8</accession>
<evidence type="ECO:0000313" key="2">
    <source>
        <dbReference type="EMBL" id="AMO57794.1"/>
    </source>
</evidence>
<keyword evidence="1" id="KW-0472">Membrane</keyword>
<protein>
    <submittedName>
        <fullName evidence="2">Uncharacterized protein</fullName>
    </submittedName>
</protein>
<proteinExistence type="predicted"/>